<keyword evidence="6" id="KW-0539">Nucleus</keyword>
<comment type="function">
    <text evidence="1">Required for efficient biogenesis of the 60S ribosomal subunit.</text>
</comment>
<comment type="similarity">
    <text evidence="3">Belongs to the RSA3 family.</text>
</comment>
<reference evidence="10 11" key="1">
    <citation type="journal article" date="2017" name="BMC Genomics">
        <title>Chromosome level assembly and secondary metabolite potential of the parasitic fungus Cordyceps militaris.</title>
        <authorList>
            <person name="Kramer G.J."/>
            <person name="Nodwell J.R."/>
        </authorList>
    </citation>
    <scope>NUCLEOTIDE SEQUENCE [LARGE SCALE GENOMIC DNA]</scope>
    <source>
        <strain evidence="10 11">ATCC 34164</strain>
    </source>
</reference>
<feature type="domain" description="Ribosome-assembly protein 3 C-terminal" evidence="9">
    <location>
        <begin position="52"/>
        <end position="96"/>
    </location>
</feature>
<gene>
    <name evidence="10" type="ORF">A9K55_005124</name>
</gene>
<dbReference type="Pfam" id="PF14615">
    <property type="entry name" value="Rsa3"/>
    <property type="match status" value="1"/>
</dbReference>
<dbReference type="Proteomes" id="UP000323067">
    <property type="component" value="Chromosome v"/>
</dbReference>
<name>A0A2H4SNX2_CORMI</name>
<organism evidence="10 11">
    <name type="scientific">Cordyceps militaris</name>
    <name type="common">Caterpillar fungus</name>
    <name type="synonym">Clavaria militaris</name>
    <dbReference type="NCBI Taxonomy" id="73501"/>
    <lineage>
        <taxon>Eukaryota</taxon>
        <taxon>Fungi</taxon>
        <taxon>Dikarya</taxon>
        <taxon>Ascomycota</taxon>
        <taxon>Pezizomycotina</taxon>
        <taxon>Sordariomycetes</taxon>
        <taxon>Hypocreomycetidae</taxon>
        <taxon>Hypocreales</taxon>
        <taxon>Cordycipitaceae</taxon>
        <taxon>Cordyceps</taxon>
    </lineage>
</organism>
<evidence type="ECO:0000313" key="10">
    <source>
        <dbReference type="EMBL" id="ATY64790.1"/>
    </source>
</evidence>
<evidence type="ECO:0000259" key="9">
    <source>
        <dbReference type="Pfam" id="PF14615"/>
    </source>
</evidence>
<evidence type="ECO:0000256" key="2">
    <source>
        <dbReference type="ARBA" id="ARBA00004604"/>
    </source>
</evidence>
<keyword evidence="7" id="KW-0687">Ribonucleoprotein</keyword>
<sequence>MVPDKSRNIEPTFTSSYLSDTQPSTTIGVYRGATQNTAKMPERDVDVLDEFISSYLQRLTTELSEDLDRVRNADDFRADSVPFLVHALVQGNYQFSRDDKERIVQASKEQKKEQKNMR</sequence>
<dbReference type="InterPro" id="IPR028217">
    <property type="entry name" value="Rsa3_C"/>
</dbReference>
<evidence type="ECO:0000256" key="8">
    <source>
        <dbReference type="SAM" id="MobiDB-lite"/>
    </source>
</evidence>
<dbReference type="GO" id="GO:0005730">
    <property type="term" value="C:nucleolus"/>
    <property type="evidence" value="ECO:0007669"/>
    <property type="project" value="UniProtKB-SubCell"/>
</dbReference>
<evidence type="ECO:0000313" key="11">
    <source>
        <dbReference type="Proteomes" id="UP000323067"/>
    </source>
</evidence>
<feature type="region of interest" description="Disordered" evidence="8">
    <location>
        <begin position="1"/>
        <end position="25"/>
    </location>
</feature>
<protein>
    <recommendedName>
        <fullName evidence="4">Ribosome assembly protein 3</fullName>
    </recommendedName>
</protein>
<keyword evidence="5" id="KW-0690">Ribosome biogenesis</keyword>
<dbReference type="GO" id="GO:0030687">
    <property type="term" value="C:preribosome, large subunit precursor"/>
    <property type="evidence" value="ECO:0007669"/>
    <property type="project" value="TreeGrafter"/>
</dbReference>
<dbReference type="GO" id="GO:0000027">
    <property type="term" value="P:ribosomal large subunit assembly"/>
    <property type="evidence" value="ECO:0007669"/>
    <property type="project" value="TreeGrafter"/>
</dbReference>
<dbReference type="InterPro" id="IPR051898">
    <property type="entry name" value="Ribosome_Assembly_3"/>
</dbReference>
<evidence type="ECO:0000256" key="3">
    <source>
        <dbReference type="ARBA" id="ARBA00006256"/>
    </source>
</evidence>
<evidence type="ECO:0000256" key="6">
    <source>
        <dbReference type="ARBA" id="ARBA00023242"/>
    </source>
</evidence>
<comment type="subcellular location">
    <subcellularLocation>
        <location evidence="2">Nucleus</location>
        <location evidence="2">Nucleolus</location>
    </subcellularLocation>
</comment>
<dbReference type="VEuPathDB" id="FungiDB:A9K55_005124"/>
<dbReference type="EMBL" id="CP023325">
    <property type="protein sequence ID" value="ATY64790.1"/>
    <property type="molecule type" value="Genomic_DNA"/>
</dbReference>
<dbReference type="PANTHER" id="PTHR28127">
    <property type="entry name" value="RIBOSOME ASSEMBLY PROTEIN 3"/>
    <property type="match status" value="1"/>
</dbReference>
<feature type="compositionally biased region" description="Polar residues" evidence="8">
    <location>
        <begin position="9"/>
        <end position="25"/>
    </location>
</feature>
<evidence type="ECO:0000256" key="1">
    <source>
        <dbReference type="ARBA" id="ARBA00003035"/>
    </source>
</evidence>
<accession>A0A2H4SNX2</accession>
<evidence type="ECO:0000256" key="7">
    <source>
        <dbReference type="ARBA" id="ARBA00023274"/>
    </source>
</evidence>
<dbReference type="OrthoDB" id="69550at2759"/>
<dbReference type="AlphaFoldDB" id="A0A2H4SNX2"/>
<evidence type="ECO:0000256" key="5">
    <source>
        <dbReference type="ARBA" id="ARBA00022517"/>
    </source>
</evidence>
<evidence type="ECO:0000256" key="4">
    <source>
        <dbReference type="ARBA" id="ARBA00015339"/>
    </source>
</evidence>
<dbReference type="PANTHER" id="PTHR28127:SF1">
    <property type="entry name" value="RIBOSOME ASSEMBLY PROTEIN 3"/>
    <property type="match status" value="1"/>
</dbReference>
<proteinExistence type="inferred from homology"/>